<keyword evidence="1" id="KW-0472">Membrane</keyword>
<keyword evidence="3" id="KW-1185">Reference proteome</keyword>
<comment type="caution">
    <text evidence="2">The sequence shown here is derived from an EMBL/GenBank/DDBJ whole genome shotgun (WGS) entry which is preliminary data.</text>
</comment>
<evidence type="ECO:0000313" key="2">
    <source>
        <dbReference type="EMBL" id="KAK4769968.1"/>
    </source>
</evidence>
<organism evidence="2 3">
    <name type="scientific">Trapa incisa</name>
    <dbReference type="NCBI Taxonomy" id="236973"/>
    <lineage>
        <taxon>Eukaryota</taxon>
        <taxon>Viridiplantae</taxon>
        <taxon>Streptophyta</taxon>
        <taxon>Embryophyta</taxon>
        <taxon>Tracheophyta</taxon>
        <taxon>Spermatophyta</taxon>
        <taxon>Magnoliopsida</taxon>
        <taxon>eudicotyledons</taxon>
        <taxon>Gunneridae</taxon>
        <taxon>Pentapetalae</taxon>
        <taxon>rosids</taxon>
        <taxon>malvids</taxon>
        <taxon>Myrtales</taxon>
        <taxon>Lythraceae</taxon>
        <taxon>Trapa</taxon>
    </lineage>
</organism>
<keyword evidence="1" id="KW-1133">Transmembrane helix</keyword>
<evidence type="ECO:0000313" key="3">
    <source>
        <dbReference type="Proteomes" id="UP001345219"/>
    </source>
</evidence>
<name>A0AAN7QLV0_9MYRT</name>
<dbReference type="Proteomes" id="UP001345219">
    <property type="component" value="Chromosome 24"/>
</dbReference>
<protein>
    <submittedName>
        <fullName evidence="2">Uncharacterized protein</fullName>
    </submittedName>
</protein>
<dbReference type="AlphaFoldDB" id="A0AAN7QLV0"/>
<evidence type="ECO:0000256" key="1">
    <source>
        <dbReference type="SAM" id="Phobius"/>
    </source>
</evidence>
<dbReference type="EMBL" id="JAXIOK010000005">
    <property type="protein sequence ID" value="KAK4769968.1"/>
    <property type="molecule type" value="Genomic_DNA"/>
</dbReference>
<proteinExistence type="predicted"/>
<gene>
    <name evidence="2" type="ORF">SAY87_030500</name>
</gene>
<reference evidence="2 3" key="1">
    <citation type="journal article" date="2023" name="Hortic Res">
        <title>Pangenome of water caltrop reveals structural variations and asymmetric subgenome divergence after allopolyploidization.</title>
        <authorList>
            <person name="Zhang X."/>
            <person name="Chen Y."/>
            <person name="Wang L."/>
            <person name="Yuan Y."/>
            <person name="Fang M."/>
            <person name="Shi L."/>
            <person name="Lu R."/>
            <person name="Comes H.P."/>
            <person name="Ma Y."/>
            <person name="Chen Y."/>
            <person name="Huang G."/>
            <person name="Zhou Y."/>
            <person name="Zheng Z."/>
            <person name="Qiu Y."/>
        </authorList>
    </citation>
    <scope>NUCLEOTIDE SEQUENCE [LARGE SCALE GENOMIC DNA]</scope>
    <source>
        <tissue evidence="2">Roots</tissue>
    </source>
</reference>
<feature type="transmembrane region" description="Helical" evidence="1">
    <location>
        <begin position="6"/>
        <end position="22"/>
    </location>
</feature>
<keyword evidence="1" id="KW-0812">Transmembrane</keyword>
<accession>A0AAN7QLV0</accession>
<sequence>MGAVGINFVGVVFLPLNILAYFSKATQEDRREDVYIPSDAKRATTKITGQRNTHPPLPILFLWALTRPFFHSSYGLLQIDP</sequence>